<dbReference type="Proteomes" id="UP000186040">
    <property type="component" value="Unassembled WGS sequence"/>
</dbReference>
<keyword evidence="2" id="KW-0418">Kinase</keyword>
<feature type="transmembrane region" description="Helical" evidence="4">
    <location>
        <begin position="92"/>
        <end position="122"/>
    </location>
</feature>
<evidence type="ECO:0000256" key="3">
    <source>
        <dbReference type="ARBA" id="ARBA00023012"/>
    </source>
</evidence>
<dbReference type="GO" id="GO:0016020">
    <property type="term" value="C:membrane"/>
    <property type="evidence" value="ECO:0007669"/>
    <property type="project" value="InterPro"/>
</dbReference>
<feature type="transmembrane region" description="Helical" evidence="4">
    <location>
        <begin position="12"/>
        <end position="30"/>
    </location>
</feature>
<dbReference type="AlphaFoldDB" id="A0A1Q9LE69"/>
<sequence>MTARAEDSRSLRLWDAYYAVGYLFVPALIASGDAPGRFWAAGAVLAIGVLYAAYGRDRAVLRERAPHTWVFTAVSLVLFAVALRLAPASAFALFALCPMVFMALPLAAAAPVVVLANLLPLLVPALTGQGVGDLGGLLPTAVLGLALSLLMGTFIHRVVRQNGERARLIGELEASRAEVVRLSHEAGVAAERARLAGEIHDTLAQGFTSIITLLQAAEADQDRDRVDRALALATRTARENLAEARAMVAALAPTALAGGGLVAALRRQVERLAAETGTAADFHAEGVPGGGLPTGVEVVLLRTAQEALANVGKHAGATAVTVDLVHAAGAVVLTVTDDGAGFDPGAPTDGYGLRGMRARAEQVRGELAVQSAPGQGTTVVLKVRP</sequence>
<organism evidence="6 7">
    <name type="scientific">Actinokineospora bangkokensis</name>
    <dbReference type="NCBI Taxonomy" id="1193682"/>
    <lineage>
        <taxon>Bacteria</taxon>
        <taxon>Bacillati</taxon>
        <taxon>Actinomycetota</taxon>
        <taxon>Actinomycetes</taxon>
        <taxon>Pseudonocardiales</taxon>
        <taxon>Pseudonocardiaceae</taxon>
        <taxon>Actinokineospora</taxon>
    </lineage>
</organism>
<gene>
    <name evidence="6" type="ORF">BJP25_02450</name>
</gene>
<dbReference type="InterPro" id="IPR017205">
    <property type="entry name" value="Sig_transdc_His_kinase_ChrS"/>
</dbReference>
<dbReference type="SMART" id="SM00387">
    <property type="entry name" value="HATPase_c"/>
    <property type="match status" value="1"/>
</dbReference>
<dbReference type="GO" id="GO:0000155">
    <property type="term" value="F:phosphorelay sensor kinase activity"/>
    <property type="evidence" value="ECO:0007669"/>
    <property type="project" value="InterPro"/>
</dbReference>
<dbReference type="SUPFAM" id="SSF55874">
    <property type="entry name" value="ATPase domain of HSP90 chaperone/DNA topoisomerase II/histidine kinase"/>
    <property type="match status" value="1"/>
</dbReference>
<keyword evidence="4" id="KW-0812">Transmembrane</keyword>
<dbReference type="CDD" id="cd16917">
    <property type="entry name" value="HATPase_UhpB-NarQ-NarX-like"/>
    <property type="match status" value="1"/>
</dbReference>
<reference evidence="6 7" key="1">
    <citation type="submission" date="2016-10" db="EMBL/GenBank/DDBJ databases">
        <title>The Draft Genome Sequence of Actinokineospora bangkokensis 44EHWT reveals the biosynthetic pathway of antifungal compounds Thailandins with unusual extender unit butylmalonyl-CoA.</title>
        <authorList>
            <person name="Greule A."/>
            <person name="Intra B."/>
            <person name="Flemming S."/>
            <person name="Rommel M.G."/>
            <person name="Panbangred W."/>
            <person name="Bechthold A."/>
        </authorList>
    </citation>
    <scope>NUCLEOTIDE SEQUENCE [LARGE SCALE GENOMIC DNA]</scope>
    <source>
        <strain evidence="6 7">44EHW</strain>
    </source>
</reference>
<dbReference type="InterPro" id="IPR036890">
    <property type="entry name" value="HATPase_C_sf"/>
</dbReference>
<keyword evidence="7" id="KW-1185">Reference proteome</keyword>
<protein>
    <recommendedName>
        <fullName evidence="5">Histidine kinase/HSP90-like ATPase domain-containing protein</fullName>
    </recommendedName>
</protein>
<comment type="caution">
    <text evidence="6">The sequence shown here is derived from an EMBL/GenBank/DDBJ whole genome shotgun (WGS) entry which is preliminary data.</text>
</comment>
<evidence type="ECO:0000256" key="4">
    <source>
        <dbReference type="SAM" id="Phobius"/>
    </source>
</evidence>
<dbReference type="STRING" id="1193682.BJP25_02450"/>
<dbReference type="Gene3D" id="3.30.565.10">
    <property type="entry name" value="Histidine kinase-like ATPase, C-terminal domain"/>
    <property type="match status" value="1"/>
</dbReference>
<feature type="transmembrane region" description="Helical" evidence="4">
    <location>
        <begin position="36"/>
        <end position="54"/>
    </location>
</feature>
<feature type="transmembrane region" description="Helical" evidence="4">
    <location>
        <begin position="66"/>
        <end position="86"/>
    </location>
</feature>
<dbReference type="PANTHER" id="PTHR24421">
    <property type="entry name" value="NITRATE/NITRITE SENSOR PROTEIN NARX-RELATED"/>
    <property type="match status" value="1"/>
</dbReference>
<keyword evidence="1" id="KW-0808">Transferase</keyword>
<dbReference type="InterPro" id="IPR003594">
    <property type="entry name" value="HATPase_dom"/>
</dbReference>
<evidence type="ECO:0000313" key="7">
    <source>
        <dbReference type="Proteomes" id="UP000186040"/>
    </source>
</evidence>
<dbReference type="PIRSF" id="PIRSF037434">
    <property type="entry name" value="STHK_ChrS"/>
    <property type="match status" value="1"/>
</dbReference>
<dbReference type="PANTHER" id="PTHR24421:SF62">
    <property type="entry name" value="SENSORY TRANSDUCTION HISTIDINE KINASE"/>
    <property type="match status" value="1"/>
</dbReference>
<dbReference type="GO" id="GO:0046983">
    <property type="term" value="F:protein dimerization activity"/>
    <property type="evidence" value="ECO:0007669"/>
    <property type="project" value="InterPro"/>
</dbReference>
<feature type="transmembrane region" description="Helical" evidence="4">
    <location>
        <begin position="134"/>
        <end position="155"/>
    </location>
</feature>
<keyword evidence="4" id="KW-1133">Transmembrane helix</keyword>
<evidence type="ECO:0000313" key="6">
    <source>
        <dbReference type="EMBL" id="OLR90289.1"/>
    </source>
</evidence>
<dbReference type="InterPro" id="IPR050482">
    <property type="entry name" value="Sensor_HK_TwoCompSys"/>
</dbReference>
<accession>A0A1Q9LE69</accession>
<dbReference type="InterPro" id="IPR011712">
    <property type="entry name" value="Sig_transdc_His_kin_sub3_dim/P"/>
</dbReference>
<feature type="domain" description="Histidine kinase/HSP90-like ATPase" evidence="5">
    <location>
        <begin position="295"/>
        <end position="385"/>
    </location>
</feature>
<dbReference type="EMBL" id="MKQR01000028">
    <property type="protein sequence ID" value="OLR90289.1"/>
    <property type="molecule type" value="Genomic_DNA"/>
</dbReference>
<name>A0A1Q9LE69_9PSEU</name>
<keyword evidence="4" id="KW-0472">Membrane</keyword>
<dbReference type="Gene3D" id="1.20.5.1930">
    <property type="match status" value="1"/>
</dbReference>
<evidence type="ECO:0000259" key="5">
    <source>
        <dbReference type="SMART" id="SM00387"/>
    </source>
</evidence>
<evidence type="ECO:0000256" key="1">
    <source>
        <dbReference type="ARBA" id="ARBA00022679"/>
    </source>
</evidence>
<dbReference type="Pfam" id="PF07730">
    <property type="entry name" value="HisKA_3"/>
    <property type="match status" value="1"/>
</dbReference>
<proteinExistence type="predicted"/>
<dbReference type="Pfam" id="PF02518">
    <property type="entry name" value="HATPase_c"/>
    <property type="match status" value="1"/>
</dbReference>
<evidence type="ECO:0000256" key="2">
    <source>
        <dbReference type="ARBA" id="ARBA00022777"/>
    </source>
</evidence>
<keyword evidence="3" id="KW-0902">Two-component regulatory system</keyword>